<proteinExistence type="predicted"/>
<feature type="compositionally biased region" description="Low complexity" evidence="1">
    <location>
        <begin position="74"/>
        <end position="90"/>
    </location>
</feature>
<protein>
    <submittedName>
        <fullName evidence="2">Uncharacterized protein</fullName>
    </submittedName>
</protein>
<feature type="region of interest" description="Disordered" evidence="1">
    <location>
        <begin position="70"/>
        <end position="95"/>
    </location>
</feature>
<dbReference type="AlphaFoldDB" id="A0A1B9GT70"/>
<keyword evidence="3" id="KW-1185">Reference proteome</keyword>
<reference evidence="2 3" key="1">
    <citation type="submission" date="2013-07" db="EMBL/GenBank/DDBJ databases">
        <title>The Genome Sequence of Cryptococcus heveanensis BCC8398.</title>
        <authorList>
            <consortium name="The Broad Institute Genome Sequencing Platform"/>
            <person name="Cuomo C."/>
            <person name="Litvintseva A."/>
            <person name="Chen Y."/>
            <person name="Heitman J."/>
            <person name="Sun S."/>
            <person name="Springer D."/>
            <person name="Dromer F."/>
            <person name="Young S.K."/>
            <person name="Zeng Q."/>
            <person name="Gargeya S."/>
            <person name="Fitzgerald M."/>
            <person name="Abouelleil A."/>
            <person name="Alvarado L."/>
            <person name="Berlin A.M."/>
            <person name="Chapman S.B."/>
            <person name="Dewar J."/>
            <person name="Goldberg J."/>
            <person name="Griggs A."/>
            <person name="Gujja S."/>
            <person name="Hansen M."/>
            <person name="Howarth C."/>
            <person name="Imamovic A."/>
            <person name="Larimer J."/>
            <person name="McCowan C."/>
            <person name="Murphy C."/>
            <person name="Pearson M."/>
            <person name="Priest M."/>
            <person name="Roberts A."/>
            <person name="Saif S."/>
            <person name="Shea T."/>
            <person name="Sykes S."/>
            <person name="Wortman J."/>
            <person name="Nusbaum C."/>
            <person name="Birren B."/>
        </authorList>
    </citation>
    <scope>NUCLEOTIDE SEQUENCE [LARGE SCALE GENOMIC DNA]</scope>
    <source>
        <strain evidence="2 3">BCC8398</strain>
    </source>
</reference>
<evidence type="ECO:0000313" key="3">
    <source>
        <dbReference type="Proteomes" id="UP000092666"/>
    </source>
</evidence>
<gene>
    <name evidence="2" type="ORF">I316_04222</name>
</gene>
<reference evidence="3" key="2">
    <citation type="submission" date="2013-12" db="EMBL/GenBank/DDBJ databases">
        <title>Evolution of pathogenesis and genome organization in the Tremellales.</title>
        <authorList>
            <person name="Cuomo C."/>
            <person name="Litvintseva A."/>
            <person name="Heitman J."/>
            <person name="Chen Y."/>
            <person name="Sun S."/>
            <person name="Springer D."/>
            <person name="Dromer F."/>
            <person name="Young S."/>
            <person name="Zeng Q."/>
            <person name="Chapman S."/>
            <person name="Gujja S."/>
            <person name="Saif S."/>
            <person name="Birren B."/>
        </authorList>
    </citation>
    <scope>NUCLEOTIDE SEQUENCE [LARGE SCALE GENOMIC DNA]</scope>
    <source>
        <strain evidence="3">BCC8398</strain>
    </source>
</reference>
<accession>A0A1B9GT70</accession>
<organism evidence="2 3">
    <name type="scientific">Kwoniella heveanensis BCC8398</name>
    <dbReference type="NCBI Taxonomy" id="1296120"/>
    <lineage>
        <taxon>Eukaryota</taxon>
        <taxon>Fungi</taxon>
        <taxon>Dikarya</taxon>
        <taxon>Basidiomycota</taxon>
        <taxon>Agaricomycotina</taxon>
        <taxon>Tremellomycetes</taxon>
        <taxon>Tremellales</taxon>
        <taxon>Cryptococcaceae</taxon>
        <taxon>Kwoniella</taxon>
    </lineage>
</organism>
<sequence length="284" mass="30297">MPDPRFAGGTPNFPDHPSDVFLLIPGGSLVPLSPGSQPTETQSAGTGRLSDYIISDLKGLAGAQTDYEYEHQDTTPSAAHSTSATAVTSADIMPLPSDNDQRLLALEEYSHVPPNSEATVETASARISEYLQLSGVKETVLSDAVQTGPYIYCPLSPTSAYEPGSSLMYVALSASGYEAAPTGEHSIAYGAHGWDQDPYRRMAPPPDWAIGPQSQTQDEEVRCAVAASQVLTSRMNPATAGVLSMLTREKLANSWFDRPTAQAMTDTIIPPRSQLGFEARGLHI</sequence>
<evidence type="ECO:0000313" key="2">
    <source>
        <dbReference type="EMBL" id="OCF34269.1"/>
    </source>
</evidence>
<evidence type="ECO:0000256" key="1">
    <source>
        <dbReference type="SAM" id="MobiDB-lite"/>
    </source>
</evidence>
<dbReference type="EMBL" id="KI669501">
    <property type="protein sequence ID" value="OCF34269.1"/>
    <property type="molecule type" value="Genomic_DNA"/>
</dbReference>
<dbReference type="Proteomes" id="UP000092666">
    <property type="component" value="Unassembled WGS sequence"/>
</dbReference>
<name>A0A1B9GT70_9TREE</name>